<proteinExistence type="predicted"/>
<dbReference type="OrthoDB" id="2525765at2759"/>
<name>A0A1Y2G3W8_9BASI</name>
<keyword evidence="5" id="KW-1185">Reference proteome</keyword>
<evidence type="ECO:0000256" key="2">
    <source>
        <dbReference type="SAM" id="MobiDB-lite"/>
    </source>
</evidence>
<dbReference type="SUPFAM" id="SSF57701">
    <property type="entry name" value="Zn2/Cys6 DNA-binding domain"/>
    <property type="match status" value="1"/>
</dbReference>
<dbReference type="STRING" id="106004.A0A1Y2G3W8"/>
<feature type="domain" description="Zn(2)-C6 fungal-type" evidence="3">
    <location>
        <begin position="14"/>
        <end position="46"/>
    </location>
</feature>
<dbReference type="SMART" id="SM00066">
    <property type="entry name" value="GAL4"/>
    <property type="match status" value="1"/>
</dbReference>
<evidence type="ECO:0000313" key="5">
    <source>
        <dbReference type="Proteomes" id="UP000193467"/>
    </source>
</evidence>
<evidence type="ECO:0000259" key="3">
    <source>
        <dbReference type="PROSITE" id="PS50048"/>
    </source>
</evidence>
<dbReference type="InterPro" id="IPR036864">
    <property type="entry name" value="Zn2-C6_fun-type_DNA-bd_sf"/>
</dbReference>
<feature type="compositionally biased region" description="Low complexity" evidence="2">
    <location>
        <begin position="98"/>
        <end position="110"/>
    </location>
</feature>
<dbReference type="AlphaFoldDB" id="A0A1Y2G3W8"/>
<dbReference type="InterPro" id="IPR050797">
    <property type="entry name" value="Carb_Metab_Trans_Reg"/>
</dbReference>
<reference evidence="4 5" key="1">
    <citation type="submission" date="2016-07" db="EMBL/GenBank/DDBJ databases">
        <title>Pervasive Adenine N6-methylation of Active Genes in Fungi.</title>
        <authorList>
            <consortium name="DOE Joint Genome Institute"/>
            <person name="Mondo S.J."/>
            <person name="Dannebaum R.O."/>
            <person name="Kuo R.C."/>
            <person name="Labutti K."/>
            <person name="Haridas S."/>
            <person name="Kuo A."/>
            <person name="Salamov A."/>
            <person name="Ahrendt S.R."/>
            <person name="Lipzen A."/>
            <person name="Sullivan W."/>
            <person name="Andreopoulos W.B."/>
            <person name="Clum A."/>
            <person name="Lindquist E."/>
            <person name="Daum C."/>
            <person name="Ramamoorthy G.K."/>
            <person name="Gryganskyi A."/>
            <person name="Culley D."/>
            <person name="Magnuson J.K."/>
            <person name="James T.Y."/>
            <person name="O'Malley M.A."/>
            <person name="Stajich J.E."/>
            <person name="Spatafora J.W."/>
            <person name="Visel A."/>
            <person name="Grigoriev I.V."/>
        </authorList>
    </citation>
    <scope>NUCLEOTIDE SEQUENCE [LARGE SCALE GENOMIC DNA]</scope>
    <source>
        <strain evidence="4 5">62-1032</strain>
    </source>
</reference>
<evidence type="ECO:0000313" key="4">
    <source>
        <dbReference type="EMBL" id="ORY92615.1"/>
    </source>
</evidence>
<protein>
    <recommendedName>
        <fullName evidence="3">Zn(2)-C6 fungal-type domain-containing protein</fullName>
    </recommendedName>
</protein>
<dbReference type="EMBL" id="MCGR01000001">
    <property type="protein sequence ID" value="ORY92615.1"/>
    <property type="molecule type" value="Genomic_DNA"/>
</dbReference>
<dbReference type="GO" id="GO:0008270">
    <property type="term" value="F:zinc ion binding"/>
    <property type="evidence" value="ECO:0007669"/>
    <property type="project" value="InterPro"/>
</dbReference>
<sequence length="627" mass="69266">MPADVLLKPRKLPACDRCKSKRVLCHSQPPGIPCPRCVENEAECITSPVVRRKPVRKPKESSAGLEQDWSPSPDSAPSSSSQPTPSTSADVLPSVLAPSPYTSSSPTQTTMTSISGPLVVHLLECFTRVPQHRHPLLSLPALRQTLAQSNWRLDLLPPSTRALAFAVLATAALVSPHPSILGEGPVPTSLEELGAWPALTDWASFGRRRQGACRALTEEAFRAAREADITVNWSTESAVTCYLLDFLDSRYGPPNRFGRPFGISYASQSRALAAEWQGIRDQARWFGWLTEESLSSTYFGSQIIFSAEDHRLLYGAETVSPEEFASSLRNTSTFHDPNVAFSATLPYSIIVNDAARTLEETITGAHARRQPFNEVAALNFQAALSRLEHLATLIIQRIQFLQPTSTTTLFPEGDHEHAPPKRDVPVQYALRSISYLARTGYSVLTLAFHRELERRARELPAPTDEFAARSRERMDLLRRQVREVVIRAGHEVGKSMQQLPSLPHVTHFRGYRLHLWAQVLLDSAEGGSLSPETVSALESILQILKLTLYTYIDPAVPPAIAQIETALLPLHRIDLPPLPLDPFADYAYFDPLLTTTYNPTQDLNEWFTAAMVAFEGPPGGMEASSAM</sequence>
<dbReference type="InterPro" id="IPR001138">
    <property type="entry name" value="Zn2Cys6_DnaBD"/>
</dbReference>
<dbReference type="InParanoid" id="A0A1Y2G3W8"/>
<dbReference type="CDD" id="cd12148">
    <property type="entry name" value="fungal_TF_MHR"/>
    <property type="match status" value="1"/>
</dbReference>
<keyword evidence="1" id="KW-0539">Nucleus</keyword>
<organism evidence="4 5">
    <name type="scientific">Leucosporidium creatinivorum</name>
    <dbReference type="NCBI Taxonomy" id="106004"/>
    <lineage>
        <taxon>Eukaryota</taxon>
        <taxon>Fungi</taxon>
        <taxon>Dikarya</taxon>
        <taxon>Basidiomycota</taxon>
        <taxon>Pucciniomycotina</taxon>
        <taxon>Microbotryomycetes</taxon>
        <taxon>Leucosporidiales</taxon>
        <taxon>Leucosporidium</taxon>
    </lineage>
</organism>
<dbReference type="CDD" id="cd00067">
    <property type="entry name" value="GAL4"/>
    <property type="match status" value="1"/>
</dbReference>
<gene>
    <name evidence="4" type="ORF">BCR35DRAFT_298083</name>
</gene>
<accession>A0A1Y2G3W8</accession>
<dbReference type="PROSITE" id="PS00463">
    <property type="entry name" value="ZN2_CY6_FUNGAL_1"/>
    <property type="match status" value="1"/>
</dbReference>
<dbReference type="PANTHER" id="PTHR31668">
    <property type="entry name" value="GLUCOSE TRANSPORT TRANSCRIPTION REGULATOR RGT1-RELATED-RELATED"/>
    <property type="match status" value="1"/>
</dbReference>
<evidence type="ECO:0000256" key="1">
    <source>
        <dbReference type="ARBA" id="ARBA00023242"/>
    </source>
</evidence>
<dbReference type="Proteomes" id="UP000193467">
    <property type="component" value="Unassembled WGS sequence"/>
</dbReference>
<feature type="region of interest" description="Disordered" evidence="2">
    <location>
        <begin position="48"/>
        <end position="110"/>
    </location>
</feature>
<dbReference type="PROSITE" id="PS50048">
    <property type="entry name" value="ZN2_CY6_FUNGAL_2"/>
    <property type="match status" value="1"/>
</dbReference>
<comment type="caution">
    <text evidence="4">The sequence shown here is derived from an EMBL/GenBank/DDBJ whole genome shotgun (WGS) entry which is preliminary data.</text>
</comment>
<dbReference type="GO" id="GO:0000981">
    <property type="term" value="F:DNA-binding transcription factor activity, RNA polymerase II-specific"/>
    <property type="evidence" value="ECO:0007669"/>
    <property type="project" value="InterPro"/>
</dbReference>
<feature type="compositionally biased region" description="Low complexity" evidence="2">
    <location>
        <begin position="70"/>
        <end position="90"/>
    </location>
</feature>
<dbReference type="Gene3D" id="4.10.240.10">
    <property type="entry name" value="Zn(2)-C6 fungal-type DNA-binding domain"/>
    <property type="match status" value="1"/>
</dbReference>